<organism evidence="3 4">
    <name type="scientific">Bimuria novae-zelandiae CBS 107.79</name>
    <dbReference type="NCBI Taxonomy" id="1447943"/>
    <lineage>
        <taxon>Eukaryota</taxon>
        <taxon>Fungi</taxon>
        <taxon>Dikarya</taxon>
        <taxon>Ascomycota</taxon>
        <taxon>Pezizomycotina</taxon>
        <taxon>Dothideomycetes</taxon>
        <taxon>Pleosporomycetidae</taxon>
        <taxon>Pleosporales</taxon>
        <taxon>Massarineae</taxon>
        <taxon>Didymosphaeriaceae</taxon>
        <taxon>Bimuria</taxon>
    </lineage>
</organism>
<dbReference type="EMBL" id="ML976693">
    <property type="protein sequence ID" value="KAF1971492.1"/>
    <property type="molecule type" value="Genomic_DNA"/>
</dbReference>
<evidence type="ECO:0008006" key="5">
    <source>
        <dbReference type="Google" id="ProtNLM"/>
    </source>
</evidence>
<evidence type="ECO:0000313" key="3">
    <source>
        <dbReference type="EMBL" id="KAF1971492.1"/>
    </source>
</evidence>
<name>A0A6A5V639_9PLEO</name>
<evidence type="ECO:0000256" key="1">
    <source>
        <dbReference type="SAM" id="MobiDB-lite"/>
    </source>
</evidence>
<feature type="signal peptide" evidence="2">
    <location>
        <begin position="1"/>
        <end position="21"/>
    </location>
</feature>
<reference evidence="3" key="1">
    <citation type="journal article" date="2020" name="Stud. Mycol.">
        <title>101 Dothideomycetes genomes: a test case for predicting lifestyles and emergence of pathogens.</title>
        <authorList>
            <person name="Haridas S."/>
            <person name="Albert R."/>
            <person name="Binder M."/>
            <person name="Bloem J."/>
            <person name="Labutti K."/>
            <person name="Salamov A."/>
            <person name="Andreopoulos B."/>
            <person name="Baker S."/>
            <person name="Barry K."/>
            <person name="Bills G."/>
            <person name="Bluhm B."/>
            <person name="Cannon C."/>
            <person name="Castanera R."/>
            <person name="Culley D."/>
            <person name="Daum C."/>
            <person name="Ezra D."/>
            <person name="Gonzalez J."/>
            <person name="Henrissat B."/>
            <person name="Kuo A."/>
            <person name="Liang C."/>
            <person name="Lipzen A."/>
            <person name="Lutzoni F."/>
            <person name="Magnuson J."/>
            <person name="Mondo S."/>
            <person name="Nolan M."/>
            <person name="Ohm R."/>
            <person name="Pangilinan J."/>
            <person name="Park H.-J."/>
            <person name="Ramirez L."/>
            <person name="Alfaro M."/>
            <person name="Sun H."/>
            <person name="Tritt A."/>
            <person name="Yoshinaga Y."/>
            <person name="Zwiers L.-H."/>
            <person name="Turgeon B."/>
            <person name="Goodwin S."/>
            <person name="Spatafora J."/>
            <person name="Crous P."/>
            <person name="Grigoriev I."/>
        </authorList>
    </citation>
    <scope>NUCLEOTIDE SEQUENCE</scope>
    <source>
        <strain evidence="3">CBS 107.79</strain>
    </source>
</reference>
<evidence type="ECO:0000256" key="2">
    <source>
        <dbReference type="SAM" id="SignalP"/>
    </source>
</evidence>
<dbReference type="OrthoDB" id="3560235at2759"/>
<proteinExistence type="predicted"/>
<gene>
    <name evidence="3" type="ORF">BU23DRAFT_590685</name>
</gene>
<dbReference type="AlphaFoldDB" id="A0A6A5V639"/>
<keyword evidence="2" id="KW-0732">Signal</keyword>
<feature type="region of interest" description="Disordered" evidence="1">
    <location>
        <begin position="209"/>
        <end position="241"/>
    </location>
</feature>
<dbReference type="Proteomes" id="UP000800036">
    <property type="component" value="Unassembled WGS sequence"/>
</dbReference>
<keyword evidence="4" id="KW-1185">Reference proteome</keyword>
<sequence>MHFPTVLSALAGALLAMPTAASPFDNPFAPLARRDVYVDNACTPLVYGATKIPFGTVCSTISSGTLTTVYTVNSGWTISDAHVQVGTAVPTKTAPGQFDYTIGNGACVVSGRTVTCKIPLKDEWRCCEKDLYIATHISATHPTYGSQTGWGSGPCYDTKGNCAKYWTFTQHCRCPVVYEYEPATTTKTVTITTTSEKVYTISFEPETKTETCTNPKPALTTPHVTTTKPIPADWTPPPGRK</sequence>
<evidence type="ECO:0000313" key="4">
    <source>
        <dbReference type="Proteomes" id="UP000800036"/>
    </source>
</evidence>
<feature type="chain" id="PRO_5025624195" description="Ig-like domain-containing protein" evidence="2">
    <location>
        <begin position="22"/>
        <end position="241"/>
    </location>
</feature>
<accession>A0A6A5V639</accession>
<protein>
    <recommendedName>
        <fullName evidence="5">Ig-like domain-containing protein</fullName>
    </recommendedName>
</protein>